<evidence type="ECO:0000256" key="6">
    <source>
        <dbReference type="SAM" id="MobiDB-lite"/>
    </source>
</evidence>
<keyword evidence="2" id="KW-0805">Transcription regulation</keyword>
<evidence type="ECO:0000313" key="8">
    <source>
        <dbReference type="EMBL" id="UYG17392.1"/>
    </source>
</evidence>
<dbReference type="Proteomes" id="UP001164305">
    <property type="component" value="Chromosome"/>
</dbReference>
<dbReference type="SUPFAM" id="SSF46894">
    <property type="entry name" value="C-terminal effector domain of the bipartite response regulators"/>
    <property type="match status" value="1"/>
</dbReference>
<evidence type="ECO:0000256" key="5">
    <source>
        <dbReference type="PROSITE-ProRule" id="PRU01091"/>
    </source>
</evidence>
<dbReference type="PANTHER" id="PTHR48111:SF4">
    <property type="entry name" value="DNA-BINDING DUAL TRANSCRIPTIONAL REGULATOR OMPR"/>
    <property type="match status" value="1"/>
</dbReference>
<feature type="region of interest" description="Disordered" evidence="6">
    <location>
        <begin position="98"/>
        <end position="140"/>
    </location>
</feature>
<evidence type="ECO:0000313" key="9">
    <source>
        <dbReference type="Proteomes" id="UP001164305"/>
    </source>
</evidence>
<dbReference type="EMBL" id="CP107020">
    <property type="protein sequence ID" value="UYG17392.1"/>
    <property type="molecule type" value="Genomic_DNA"/>
</dbReference>
<dbReference type="RefSeq" id="WP_263594601.1">
    <property type="nucleotide sequence ID" value="NZ_CP107020.1"/>
</dbReference>
<keyword evidence="3 5" id="KW-0238">DNA-binding</keyword>
<keyword evidence="1" id="KW-0597">Phosphoprotein</keyword>
<feature type="region of interest" description="Disordered" evidence="6">
    <location>
        <begin position="1"/>
        <end position="52"/>
    </location>
</feature>
<gene>
    <name evidence="8" type="ORF">BRM3_02870</name>
</gene>
<dbReference type="InterPro" id="IPR016032">
    <property type="entry name" value="Sig_transdc_resp-reg_C-effctor"/>
</dbReference>
<feature type="compositionally biased region" description="Low complexity" evidence="6">
    <location>
        <begin position="8"/>
        <end position="19"/>
    </location>
</feature>
<dbReference type="InterPro" id="IPR039420">
    <property type="entry name" value="WalR-like"/>
</dbReference>
<dbReference type="Pfam" id="PF00486">
    <property type="entry name" value="Trans_reg_C"/>
    <property type="match status" value="1"/>
</dbReference>
<evidence type="ECO:0000256" key="2">
    <source>
        <dbReference type="ARBA" id="ARBA00023015"/>
    </source>
</evidence>
<feature type="domain" description="OmpR/PhoB-type" evidence="7">
    <location>
        <begin position="161"/>
        <end position="260"/>
    </location>
</feature>
<dbReference type="CDD" id="cd00383">
    <property type="entry name" value="trans_reg_C"/>
    <property type="match status" value="1"/>
</dbReference>
<dbReference type="PROSITE" id="PS51755">
    <property type="entry name" value="OMPR_PHOB"/>
    <property type="match status" value="1"/>
</dbReference>
<protein>
    <submittedName>
        <fullName evidence="8">Winged helix-turn-helix domain-containing protein</fullName>
    </submittedName>
</protein>
<evidence type="ECO:0000259" key="7">
    <source>
        <dbReference type="PROSITE" id="PS51755"/>
    </source>
</evidence>
<dbReference type="InterPro" id="IPR036388">
    <property type="entry name" value="WH-like_DNA-bd_sf"/>
</dbReference>
<feature type="compositionally biased region" description="Polar residues" evidence="6">
    <location>
        <begin position="101"/>
        <end position="110"/>
    </location>
</feature>
<name>A0ABY6G2F7_9MICO</name>
<keyword evidence="9" id="KW-1185">Reference proteome</keyword>
<evidence type="ECO:0000256" key="3">
    <source>
        <dbReference type="ARBA" id="ARBA00023125"/>
    </source>
</evidence>
<evidence type="ECO:0000256" key="1">
    <source>
        <dbReference type="ARBA" id="ARBA00022553"/>
    </source>
</evidence>
<reference evidence="8" key="1">
    <citation type="submission" date="2022-10" db="EMBL/GenBank/DDBJ databases">
        <title>Whole-Genome Sequencing of Brachybacterium huguangmaarense BRM-3, Isolated from Betula schmidtii.</title>
        <authorList>
            <person name="Haam D."/>
        </authorList>
    </citation>
    <scope>NUCLEOTIDE SEQUENCE</scope>
    <source>
        <strain evidence="8">BRM-3</strain>
    </source>
</reference>
<dbReference type="PANTHER" id="PTHR48111">
    <property type="entry name" value="REGULATOR OF RPOS"/>
    <property type="match status" value="1"/>
</dbReference>
<dbReference type="Gene3D" id="1.10.10.10">
    <property type="entry name" value="Winged helix-like DNA-binding domain superfamily/Winged helix DNA-binding domain"/>
    <property type="match status" value="1"/>
</dbReference>
<proteinExistence type="predicted"/>
<organism evidence="8 9">
    <name type="scientific">Brachybacterium huguangmaarense</name>
    <dbReference type="NCBI Taxonomy" id="1652028"/>
    <lineage>
        <taxon>Bacteria</taxon>
        <taxon>Bacillati</taxon>
        <taxon>Actinomycetota</taxon>
        <taxon>Actinomycetes</taxon>
        <taxon>Micrococcales</taxon>
        <taxon>Dermabacteraceae</taxon>
        <taxon>Brachybacterium</taxon>
    </lineage>
</organism>
<keyword evidence="4" id="KW-0804">Transcription</keyword>
<feature type="DNA-binding region" description="OmpR/PhoB-type" evidence="5">
    <location>
        <begin position="161"/>
        <end position="260"/>
    </location>
</feature>
<dbReference type="InterPro" id="IPR001867">
    <property type="entry name" value="OmpR/PhoB-type_DNA-bd"/>
</dbReference>
<evidence type="ECO:0000256" key="4">
    <source>
        <dbReference type="ARBA" id="ARBA00023163"/>
    </source>
</evidence>
<sequence length="268" mass="28573">MTIALDRPTTAPAAPHTAALRSVGGRTAGVQRPASRAPFTAPGAPAPRPESSTVTVTLTISLPAGTPDVESARLADALRTQAQRLTAGRRARATVDVTSPHPFTSTTGSAQRALPPVGRASAPASPVRERRAGVVSPNSPARRDIETARRRALQATAVSPSPAPVPGDTALVIDLYGRRVRLDGTDIDLTYKEFELLAHLARHARRIVSREELMESVWADAEADTGERTVDVHIRRVRSKLGRYRKLISTVRGAGYRLDPGSDVAVLD</sequence>
<accession>A0ABY6G2F7</accession>
<dbReference type="SMART" id="SM00862">
    <property type="entry name" value="Trans_reg_C"/>
    <property type="match status" value="1"/>
</dbReference>